<keyword evidence="2" id="KW-0808">Transferase</keyword>
<dbReference type="STRING" id="1212491.LFA_3666"/>
<dbReference type="PANTHER" id="PTHR43300:SF4">
    <property type="entry name" value="ACYL-[ACYL-CARRIER-PROTEIN]--UDP-N-ACETYLGLUCOSAMINE O-ACYLTRANSFERASE"/>
    <property type="match status" value="1"/>
</dbReference>
<dbReference type="Proteomes" id="UP000032430">
    <property type="component" value="Chromosome I"/>
</dbReference>
<dbReference type="PROSITE" id="PS00101">
    <property type="entry name" value="HEXAPEP_TRANSFERASES"/>
    <property type="match status" value="1"/>
</dbReference>
<dbReference type="InterPro" id="IPR014710">
    <property type="entry name" value="RmlC-like_jellyroll"/>
</dbReference>
<dbReference type="KEGG" id="lfa:LFA_3666"/>
<dbReference type="CDD" id="cd20292">
    <property type="entry name" value="cupin_QdtA-like"/>
    <property type="match status" value="1"/>
</dbReference>
<reference evidence="7" key="1">
    <citation type="submission" date="2014-09" db="EMBL/GenBank/DDBJ databases">
        <authorList>
            <person name="Gomez-Valero L."/>
        </authorList>
    </citation>
    <scope>NUCLEOTIDE SEQUENCE [LARGE SCALE GENOMIC DNA]</scope>
    <source>
        <strain evidence="7">ATCC700992</strain>
    </source>
</reference>
<evidence type="ECO:0000256" key="2">
    <source>
        <dbReference type="ARBA" id="ARBA00022679"/>
    </source>
</evidence>
<dbReference type="InterPro" id="IPR011004">
    <property type="entry name" value="Trimer_LpxA-like_sf"/>
</dbReference>
<evidence type="ECO:0000259" key="5">
    <source>
        <dbReference type="Pfam" id="PF05523"/>
    </source>
</evidence>
<name>A0A098GBX9_9GAMM</name>
<dbReference type="InterPro" id="IPR011051">
    <property type="entry name" value="RmlC_Cupin_sf"/>
</dbReference>
<dbReference type="PANTHER" id="PTHR43300">
    <property type="entry name" value="ACETYLTRANSFERASE"/>
    <property type="match status" value="1"/>
</dbReference>
<dbReference type="SUPFAM" id="SSF51161">
    <property type="entry name" value="Trimeric LpxA-like enzymes"/>
    <property type="match status" value="1"/>
</dbReference>
<dbReference type="InterPro" id="IPR050179">
    <property type="entry name" value="Trans_hexapeptide_repeat"/>
</dbReference>
<evidence type="ECO:0000256" key="4">
    <source>
        <dbReference type="ARBA" id="ARBA00023315"/>
    </source>
</evidence>
<evidence type="ECO:0000256" key="1">
    <source>
        <dbReference type="ARBA" id="ARBA00007274"/>
    </source>
</evidence>
<dbReference type="SUPFAM" id="SSF51182">
    <property type="entry name" value="RmlC-like cupins"/>
    <property type="match status" value="1"/>
</dbReference>
<dbReference type="Gene3D" id="2.60.120.10">
    <property type="entry name" value="Jelly Rolls"/>
    <property type="match status" value="1"/>
</dbReference>
<dbReference type="Pfam" id="PF00132">
    <property type="entry name" value="Hexapep"/>
    <property type="match status" value="1"/>
</dbReference>
<keyword evidence="3" id="KW-0677">Repeat</keyword>
<feature type="domain" description="Sugar 3,4-ketoisomerase QdtA cupin" evidence="5">
    <location>
        <begin position="190"/>
        <end position="318"/>
    </location>
</feature>
<dbReference type="AlphaFoldDB" id="A0A098GBX9"/>
<sequence length="327" mass="36214">MKIIGKTVSNISIHPTADVQTKFIGAGTTIWQNVVVLANARIGCDTNICAHCFIENDVVIRDRVTIKSGVYLWDGIHIDNDVFIGPNVTFTNDKFPRSKIYPEKFLQTFIHQEASIGGGAVILPGVTIGRGAMVGAGAVVTKSVPPYAIVHGSPARIMGYVNQTEPMKLHNKINVYSNNHDDIVKIGVGDVTLHRFKLVQDMRGNLSVGEFLKDIPFAPKRYFIVFDVPSQETRGEHAHRQCHQFLICVRGGCAVVADNGITRGEILLDAPNKGIYLPPLTWGIQYKYTSDAVLLVFASHAYDEKDYIRNYSDFLEITNRQLSNAEV</sequence>
<evidence type="ECO:0000313" key="6">
    <source>
        <dbReference type="EMBL" id="CEG58991.1"/>
    </source>
</evidence>
<gene>
    <name evidence="6" type="ORF">LFA_3666</name>
</gene>
<dbReference type="InterPro" id="IPR018357">
    <property type="entry name" value="Hexapep_transf_CS"/>
</dbReference>
<dbReference type="EMBL" id="LN614827">
    <property type="protein sequence ID" value="CEG58991.1"/>
    <property type="molecule type" value="Genomic_DNA"/>
</dbReference>
<evidence type="ECO:0000313" key="7">
    <source>
        <dbReference type="Proteomes" id="UP000032430"/>
    </source>
</evidence>
<dbReference type="InterPro" id="IPR008894">
    <property type="entry name" value="QdtA_cupin_dom"/>
</dbReference>
<protein>
    <submittedName>
        <fullName evidence="6">Putative enzyme involved in Lipopolysaccharide biosynthesis[WxcM domain protein]</fullName>
    </submittedName>
</protein>
<comment type="similarity">
    <text evidence="1">Belongs to the transferase hexapeptide repeat family.</text>
</comment>
<keyword evidence="7" id="KW-1185">Reference proteome</keyword>
<dbReference type="HOGENOM" id="CLU_949059_0_0_6"/>
<dbReference type="InterPro" id="IPR001451">
    <property type="entry name" value="Hexapep"/>
</dbReference>
<organism evidence="6 7">
    <name type="scientific">Legionella fallonii LLAP-10</name>
    <dbReference type="NCBI Taxonomy" id="1212491"/>
    <lineage>
        <taxon>Bacteria</taxon>
        <taxon>Pseudomonadati</taxon>
        <taxon>Pseudomonadota</taxon>
        <taxon>Gammaproteobacteria</taxon>
        <taxon>Legionellales</taxon>
        <taxon>Legionellaceae</taxon>
        <taxon>Legionella</taxon>
    </lineage>
</organism>
<dbReference type="GO" id="GO:0016746">
    <property type="term" value="F:acyltransferase activity"/>
    <property type="evidence" value="ECO:0007669"/>
    <property type="project" value="UniProtKB-KW"/>
</dbReference>
<dbReference type="CDD" id="cd03358">
    <property type="entry name" value="LbH_WxcM_N_like"/>
    <property type="match status" value="1"/>
</dbReference>
<accession>A0A098GBX9</accession>
<dbReference type="Pfam" id="PF05523">
    <property type="entry name" value="FdtA"/>
    <property type="match status" value="1"/>
</dbReference>
<proteinExistence type="inferred from homology"/>
<keyword evidence="4" id="KW-0012">Acyltransferase</keyword>
<dbReference type="Gene3D" id="2.160.10.10">
    <property type="entry name" value="Hexapeptide repeat proteins"/>
    <property type="match status" value="1"/>
</dbReference>
<evidence type="ECO:0000256" key="3">
    <source>
        <dbReference type="ARBA" id="ARBA00022737"/>
    </source>
</evidence>